<dbReference type="GeneID" id="70252418"/>
<dbReference type="Proteomes" id="UP001201262">
    <property type="component" value="Unassembled WGS sequence"/>
</dbReference>
<dbReference type="SUPFAM" id="SSF48445">
    <property type="entry name" value="14-3-3 protein"/>
    <property type="match status" value="1"/>
</dbReference>
<keyword evidence="3" id="KW-1185">Reference proteome</keyword>
<dbReference type="EMBL" id="JAJTJA010000006">
    <property type="protein sequence ID" value="KAH8697381.1"/>
    <property type="molecule type" value="Genomic_DNA"/>
</dbReference>
<feature type="region of interest" description="Disordered" evidence="1">
    <location>
        <begin position="324"/>
        <end position="430"/>
    </location>
</feature>
<proteinExistence type="predicted"/>
<gene>
    <name evidence="2" type="ORF">BGW36DRAFT_461383</name>
</gene>
<evidence type="ECO:0000256" key="1">
    <source>
        <dbReference type="SAM" id="MobiDB-lite"/>
    </source>
</evidence>
<organism evidence="2 3">
    <name type="scientific">Talaromyces proteolyticus</name>
    <dbReference type="NCBI Taxonomy" id="1131652"/>
    <lineage>
        <taxon>Eukaryota</taxon>
        <taxon>Fungi</taxon>
        <taxon>Dikarya</taxon>
        <taxon>Ascomycota</taxon>
        <taxon>Pezizomycotina</taxon>
        <taxon>Eurotiomycetes</taxon>
        <taxon>Eurotiomycetidae</taxon>
        <taxon>Eurotiales</taxon>
        <taxon>Trichocomaceae</taxon>
        <taxon>Talaromyces</taxon>
        <taxon>Talaromyces sect. Bacilispori</taxon>
    </lineage>
</organism>
<feature type="compositionally biased region" description="Polar residues" evidence="1">
    <location>
        <begin position="405"/>
        <end position="420"/>
    </location>
</feature>
<protein>
    <submittedName>
        <fullName evidence="2">14-3-3 domain-containing protein</fullName>
    </submittedName>
</protein>
<evidence type="ECO:0000313" key="3">
    <source>
        <dbReference type="Proteomes" id="UP001201262"/>
    </source>
</evidence>
<dbReference type="PANTHER" id="PTHR18860">
    <property type="entry name" value="14-3-3 PROTEIN"/>
    <property type="match status" value="1"/>
</dbReference>
<sequence>MVPEKLADTGLEEEDEDCQEDDDVLDITDLDNLLQELDVSLFAIWMASHEVDQKYLAHLALATKHENPFLSSMLYKILGLSVILSKKLLRARKLRRLDPTRETKSLQLYHHIVWLSREGLVIVEQYILPMVQDYIELKVLAYKLRASFYHIFVLFHNQPAIHTPGISSLPSSSNLQNGNGFGSTTTPSEPNRASITTTPPPTEGGPVRNVTQGGPPGLPPVQSSKFTASFLLPALDYTLTATPCFAQAAALADTLLPGSHPLRLSVKLEYAAYLYDCLHDADSCRRLAKQTIADVYNAQEGMDDESFEDAAELVAVLGRMVRRGGKTSSAGGSSTTGRDHSRSNDGQSIVSNRTPPRPAPLTPTKQHTPPHHRTPNRKSNSPTPTRAKPSPKPSPTSSQLKTKAITKQSPSTASRGSTTPKAPVPIINPI</sequence>
<name>A0AAD4Q0L4_9EURO</name>
<feature type="compositionally biased region" description="Low complexity" evidence="1">
    <location>
        <begin position="326"/>
        <end position="336"/>
    </location>
</feature>
<dbReference type="AlphaFoldDB" id="A0AAD4Q0L4"/>
<feature type="compositionally biased region" description="Polar residues" evidence="1">
    <location>
        <begin position="172"/>
        <end position="195"/>
    </location>
</feature>
<reference evidence="2" key="1">
    <citation type="submission" date="2021-12" db="EMBL/GenBank/DDBJ databases">
        <title>Convergent genome expansion in fungi linked to evolution of root-endophyte symbiosis.</title>
        <authorList>
            <consortium name="DOE Joint Genome Institute"/>
            <person name="Ke Y.-H."/>
            <person name="Bonito G."/>
            <person name="Liao H.-L."/>
            <person name="Looney B."/>
            <person name="Rojas-Flechas A."/>
            <person name="Nash J."/>
            <person name="Hameed K."/>
            <person name="Schadt C."/>
            <person name="Martin F."/>
            <person name="Crous P.W."/>
            <person name="Miettinen O."/>
            <person name="Magnuson J.K."/>
            <person name="Labbe J."/>
            <person name="Jacobson D."/>
            <person name="Doktycz M.J."/>
            <person name="Veneault-Fourrey C."/>
            <person name="Kuo A."/>
            <person name="Mondo S."/>
            <person name="Calhoun S."/>
            <person name="Riley R."/>
            <person name="Ohm R."/>
            <person name="LaButti K."/>
            <person name="Andreopoulos B."/>
            <person name="Pangilinan J."/>
            <person name="Nolan M."/>
            <person name="Tritt A."/>
            <person name="Clum A."/>
            <person name="Lipzen A."/>
            <person name="Daum C."/>
            <person name="Barry K."/>
            <person name="Grigoriev I.V."/>
            <person name="Vilgalys R."/>
        </authorList>
    </citation>
    <scope>NUCLEOTIDE SEQUENCE</scope>
    <source>
        <strain evidence="2">PMI_201</strain>
    </source>
</reference>
<evidence type="ECO:0000313" key="2">
    <source>
        <dbReference type="EMBL" id="KAH8697381.1"/>
    </source>
</evidence>
<comment type="caution">
    <text evidence="2">The sequence shown here is derived from an EMBL/GenBank/DDBJ whole genome shotgun (WGS) entry which is preliminary data.</text>
</comment>
<accession>A0AAD4Q0L4</accession>
<dbReference type="InterPro" id="IPR000308">
    <property type="entry name" value="14-3-3"/>
</dbReference>
<dbReference type="Gene3D" id="1.20.190.20">
    <property type="entry name" value="14-3-3 domain"/>
    <property type="match status" value="1"/>
</dbReference>
<dbReference type="RefSeq" id="XP_046072082.1">
    <property type="nucleotide sequence ID" value="XM_046222131.1"/>
</dbReference>
<feature type="region of interest" description="Disordered" evidence="1">
    <location>
        <begin position="172"/>
        <end position="218"/>
    </location>
</feature>
<dbReference type="InterPro" id="IPR036815">
    <property type="entry name" value="14-3-3_dom_sf"/>
</dbReference>